<dbReference type="InterPro" id="IPR039420">
    <property type="entry name" value="WalR-like"/>
</dbReference>
<dbReference type="PANTHER" id="PTHR48111:SF1">
    <property type="entry name" value="TWO-COMPONENT RESPONSE REGULATOR ORR33"/>
    <property type="match status" value="1"/>
</dbReference>
<evidence type="ECO:0000259" key="7">
    <source>
        <dbReference type="PROSITE" id="PS51755"/>
    </source>
</evidence>
<dbReference type="Gene3D" id="1.10.10.10">
    <property type="entry name" value="Winged helix-like DNA-binding domain superfamily/Winged helix DNA-binding domain"/>
    <property type="match status" value="1"/>
</dbReference>
<evidence type="ECO:0000256" key="3">
    <source>
        <dbReference type="ARBA" id="ARBA00023015"/>
    </source>
</evidence>
<dbReference type="InterPro" id="IPR036388">
    <property type="entry name" value="WH-like_DNA-bd_sf"/>
</dbReference>
<dbReference type="PANTHER" id="PTHR48111">
    <property type="entry name" value="REGULATOR OF RPOS"/>
    <property type="match status" value="1"/>
</dbReference>
<evidence type="ECO:0000313" key="8">
    <source>
        <dbReference type="EMBL" id="SHO80699.1"/>
    </source>
</evidence>
<dbReference type="Gene3D" id="3.40.50.2300">
    <property type="match status" value="1"/>
</dbReference>
<keyword evidence="3" id="KW-0805">Transcription regulation</keyword>
<evidence type="ECO:0000256" key="2">
    <source>
        <dbReference type="ARBA" id="ARBA00023012"/>
    </source>
</evidence>
<gene>
    <name evidence="8" type="ORF">MNB_SV-15-302</name>
</gene>
<keyword evidence="2" id="KW-0902">Two-component regulatory system</keyword>
<dbReference type="GO" id="GO:0032993">
    <property type="term" value="C:protein-DNA complex"/>
    <property type="evidence" value="ECO:0007669"/>
    <property type="project" value="TreeGrafter"/>
</dbReference>
<evidence type="ECO:0000256" key="5">
    <source>
        <dbReference type="ARBA" id="ARBA00023163"/>
    </source>
</evidence>
<dbReference type="PROSITE" id="PS51755">
    <property type="entry name" value="OMPR_PHOB"/>
    <property type="match status" value="1"/>
</dbReference>
<protein>
    <submittedName>
        <fullName evidence="8">Two-component response regulator</fullName>
    </submittedName>
</protein>
<reference evidence="8" key="1">
    <citation type="submission" date="2016-10" db="EMBL/GenBank/DDBJ databases">
        <authorList>
            <person name="de Groot N.N."/>
        </authorList>
    </citation>
    <scope>NUCLEOTIDE SEQUENCE</scope>
</reference>
<dbReference type="SMART" id="SM00448">
    <property type="entry name" value="REC"/>
    <property type="match status" value="1"/>
</dbReference>
<keyword evidence="5" id="KW-0804">Transcription</keyword>
<keyword evidence="1" id="KW-0597">Phosphoprotein</keyword>
<dbReference type="SMART" id="SM00862">
    <property type="entry name" value="Trans_reg_C"/>
    <property type="match status" value="1"/>
</dbReference>
<dbReference type="InterPro" id="IPR001867">
    <property type="entry name" value="OmpR/PhoB-type_DNA-bd"/>
</dbReference>
<evidence type="ECO:0000259" key="6">
    <source>
        <dbReference type="PROSITE" id="PS50110"/>
    </source>
</evidence>
<feature type="domain" description="OmpR/PhoB-type" evidence="7">
    <location>
        <begin position="118"/>
        <end position="206"/>
    </location>
</feature>
<evidence type="ECO:0000256" key="1">
    <source>
        <dbReference type="ARBA" id="ARBA00022553"/>
    </source>
</evidence>
<accession>A0A1W1EIL2</accession>
<dbReference type="Pfam" id="PF00072">
    <property type="entry name" value="Response_reg"/>
    <property type="match status" value="1"/>
</dbReference>
<proteinExistence type="predicted"/>
<dbReference type="AlphaFoldDB" id="A0A1W1EIL2"/>
<dbReference type="EMBL" id="FRYL01000016">
    <property type="protein sequence ID" value="SHO80699.1"/>
    <property type="molecule type" value="Genomic_DNA"/>
</dbReference>
<sequence>MKILLLEDDFILNETLSIFLEKAGYSVDSAFNIEEAETLSFENSYNLYLLDINLPTGSGLELLRSLRIAEDYTDVIFITALCDMDTMALGFELGAIDYIKKPFNPQELLIRIKAKFYKPILEYGDISLDKESKILKMRGKVVDLGHIQLSILEKLLTQFNKIVTKDEIFLDIDISDVALRVAITKLKQKLDINIKNIRGKGYILEEL</sequence>
<keyword evidence="4" id="KW-0238">DNA-binding</keyword>
<feature type="domain" description="Response regulatory" evidence="6">
    <location>
        <begin position="2"/>
        <end position="116"/>
    </location>
</feature>
<dbReference type="SUPFAM" id="SSF46894">
    <property type="entry name" value="C-terminal effector domain of the bipartite response regulators"/>
    <property type="match status" value="1"/>
</dbReference>
<dbReference type="GO" id="GO:0006355">
    <property type="term" value="P:regulation of DNA-templated transcription"/>
    <property type="evidence" value="ECO:0007669"/>
    <property type="project" value="InterPro"/>
</dbReference>
<dbReference type="PROSITE" id="PS50110">
    <property type="entry name" value="RESPONSE_REGULATORY"/>
    <property type="match status" value="1"/>
</dbReference>
<dbReference type="SUPFAM" id="SSF52172">
    <property type="entry name" value="CheY-like"/>
    <property type="match status" value="1"/>
</dbReference>
<evidence type="ECO:0000256" key="4">
    <source>
        <dbReference type="ARBA" id="ARBA00023125"/>
    </source>
</evidence>
<dbReference type="GO" id="GO:0000976">
    <property type="term" value="F:transcription cis-regulatory region binding"/>
    <property type="evidence" value="ECO:0007669"/>
    <property type="project" value="TreeGrafter"/>
</dbReference>
<dbReference type="InterPro" id="IPR001789">
    <property type="entry name" value="Sig_transdc_resp-reg_receiver"/>
</dbReference>
<organism evidence="8">
    <name type="scientific">hydrothermal vent metagenome</name>
    <dbReference type="NCBI Taxonomy" id="652676"/>
    <lineage>
        <taxon>unclassified sequences</taxon>
        <taxon>metagenomes</taxon>
        <taxon>ecological metagenomes</taxon>
    </lineage>
</organism>
<name>A0A1W1EIL2_9ZZZZ</name>
<dbReference type="InterPro" id="IPR016032">
    <property type="entry name" value="Sig_transdc_resp-reg_C-effctor"/>
</dbReference>
<dbReference type="GO" id="GO:0000156">
    <property type="term" value="F:phosphorelay response regulator activity"/>
    <property type="evidence" value="ECO:0007669"/>
    <property type="project" value="TreeGrafter"/>
</dbReference>
<dbReference type="InterPro" id="IPR011006">
    <property type="entry name" value="CheY-like_superfamily"/>
</dbReference>
<dbReference type="GO" id="GO:0005829">
    <property type="term" value="C:cytosol"/>
    <property type="evidence" value="ECO:0007669"/>
    <property type="project" value="TreeGrafter"/>
</dbReference>